<evidence type="ECO:0000259" key="2">
    <source>
        <dbReference type="Pfam" id="PF07859"/>
    </source>
</evidence>
<comment type="caution">
    <text evidence="3">The sequence shown here is derived from an EMBL/GenBank/DDBJ whole genome shotgun (WGS) entry which is preliminary data.</text>
</comment>
<gene>
    <name evidence="3" type="ORF">BCR34DRAFT_493884</name>
</gene>
<keyword evidence="4" id="KW-1185">Reference proteome</keyword>
<dbReference type="InterPro" id="IPR013094">
    <property type="entry name" value="AB_hydrolase_3"/>
</dbReference>
<dbReference type="PANTHER" id="PTHR48081">
    <property type="entry name" value="AB HYDROLASE SUPERFAMILY PROTEIN C4A8.06C"/>
    <property type="match status" value="1"/>
</dbReference>
<dbReference type="EMBL" id="MCFA01000170">
    <property type="protein sequence ID" value="ORY01419.1"/>
    <property type="molecule type" value="Genomic_DNA"/>
</dbReference>
<sequence>MHSPPISSTTTSSIVVTHRTERTLYTHLIHLICRPFRTILTKPGFPQPEGSITLTPHRIAHRTCTIGHRVVEGINCYDLSRKKSWDGNKKWRRIYYLCGGGWQSPPSSQHWQLASKLAREIPHTIVSLVSYPLAPNNTAPSAVPWLLRFYRTVMEEAGEKGEQVVLAGDSSGANVVLSVVLEALREDEKQSVDSTRHTRTRLHPLSLVAICPSTDLTRSNPDISKLASSDPILTPDFIKSTAEAWRGDWVASHQRISPINADVGLLRRYGVKCHGVTGGYDVLKPDALMFREKCKSEGVSGEWLEWERQMHCFLLTWPYGVKEGREAVGWLVEVLRREGEGGGE</sequence>
<dbReference type="GO" id="GO:0016787">
    <property type="term" value="F:hydrolase activity"/>
    <property type="evidence" value="ECO:0007669"/>
    <property type="project" value="UniProtKB-KW"/>
</dbReference>
<proteinExistence type="predicted"/>
<dbReference type="Proteomes" id="UP000193144">
    <property type="component" value="Unassembled WGS sequence"/>
</dbReference>
<reference evidence="3 4" key="1">
    <citation type="submission" date="2016-07" db="EMBL/GenBank/DDBJ databases">
        <title>Pervasive Adenine N6-methylation of Active Genes in Fungi.</title>
        <authorList>
            <consortium name="DOE Joint Genome Institute"/>
            <person name="Mondo S.J."/>
            <person name="Dannebaum R.O."/>
            <person name="Kuo R.C."/>
            <person name="Labutti K."/>
            <person name="Haridas S."/>
            <person name="Kuo A."/>
            <person name="Salamov A."/>
            <person name="Ahrendt S.R."/>
            <person name="Lipzen A."/>
            <person name="Sullivan W."/>
            <person name="Andreopoulos W.B."/>
            <person name="Clum A."/>
            <person name="Lindquist E."/>
            <person name="Daum C."/>
            <person name="Ramamoorthy G.K."/>
            <person name="Gryganskyi A."/>
            <person name="Culley D."/>
            <person name="Magnuson J.K."/>
            <person name="James T.Y."/>
            <person name="O'Malley M.A."/>
            <person name="Stajich J.E."/>
            <person name="Spatafora J.W."/>
            <person name="Visel A."/>
            <person name="Grigoriev I.V."/>
        </authorList>
    </citation>
    <scope>NUCLEOTIDE SEQUENCE [LARGE SCALE GENOMIC DNA]</scope>
    <source>
        <strain evidence="3 4">CBS 115471</strain>
    </source>
</reference>
<evidence type="ECO:0000313" key="3">
    <source>
        <dbReference type="EMBL" id="ORY01419.1"/>
    </source>
</evidence>
<dbReference type="STRING" id="1231657.A0A1Y1YTX5"/>
<feature type="domain" description="Alpha/beta hydrolase fold-3" evidence="2">
    <location>
        <begin position="95"/>
        <end position="314"/>
    </location>
</feature>
<keyword evidence="1 3" id="KW-0378">Hydrolase</keyword>
<organism evidence="3 4">
    <name type="scientific">Clohesyomyces aquaticus</name>
    <dbReference type="NCBI Taxonomy" id="1231657"/>
    <lineage>
        <taxon>Eukaryota</taxon>
        <taxon>Fungi</taxon>
        <taxon>Dikarya</taxon>
        <taxon>Ascomycota</taxon>
        <taxon>Pezizomycotina</taxon>
        <taxon>Dothideomycetes</taxon>
        <taxon>Pleosporomycetidae</taxon>
        <taxon>Pleosporales</taxon>
        <taxon>Lindgomycetaceae</taxon>
        <taxon>Clohesyomyces</taxon>
    </lineage>
</organism>
<evidence type="ECO:0000256" key="1">
    <source>
        <dbReference type="ARBA" id="ARBA00022801"/>
    </source>
</evidence>
<dbReference type="PANTHER" id="PTHR48081:SF8">
    <property type="entry name" value="ALPHA_BETA HYDROLASE FOLD-3 DOMAIN-CONTAINING PROTEIN-RELATED"/>
    <property type="match status" value="1"/>
</dbReference>
<dbReference type="Gene3D" id="3.40.50.1820">
    <property type="entry name" value="alpha/beta hydrolase"/>
    <property type="match status" value="1"/>
</dbReference>
<dbReference type="InterPro" id="IPR029058">
    <property type="entry name" value="AB_hydrolase_fold"/>
</dbReference>
<evidence type="ECO:0000313" key="4">
    <source>
        <dbReference type="Proteomes" id="UP000193144"/>
    </source>
</evidence>
<protein>
    <submittedName>
        <fullName evidence="3">Alpha/Beta hydrolase protein</fullName>
    </submittedName>
</protein>
<dbReference type="SUPFAM" id="SSF53474">
    <property type="entry name" value="alpha/beta-Hydrolases"/>
    <property type="match status" value="1"/>
</dbReference>
<name>A0A1Y1YTX5_9PLEO</name>
<dbReference type="InterPro" id="IPR050300">
    <property type="entry name" value="GDXG_lipolytic_enzyme"/>
</dbReference>
<dbReference type="AlphaFoldDB" id="A0A1Y1YTX5"/>
<accession>A0A1Y1YTX5</accession>
<dbReference type="OrthoDB" id="2152029at2759"/>
<dbReference type="Pfam" id="PF07859">
    <property type="entry name" value="Abhydrolase_3"/>
    <property type="match status" value="1"/>
</dbReference>